<dbReference type="UniPathway" id="UPA00064">
    <property type="reaction ID" value="UER00091"/>
</dbReference>
<comment type="cofactor">
    <cofactor evidence="1">
        <name>Mg(2+)</name>
        <dbReference type="ChEBI" id="CHEBI:18420"/>
    </cofactor>
</comment>
<accession>A0A087AQ12</accession>
<dbReference type="Gene3D" id="3.40.50.970">
    <property type="match status" value="2"/>
</dbReference>
<dbReference type="NCBIfam" id="NF003933">
    <property type="entry name" value="PRK05444.2-2"/>
    <property type="match status" value="1"/>
</dbReference>
<dbReference type="InterPro" id="IPR005477">
    <property type="entry name" value="Dxylulose-5-P_synthase"/>
</dbReference>
<sequence length="645" mass="69820">MNGELLGRIGSPADVKALDPAELPQLCADIRSTLVTYGKAHGGHIGSNLGVVELTVALHRVFDSPRDRIVFDVSHQSYVHKMLTGRAQAYLDPDRYDEVTGFTNPEESEHDQFVLGHTGTSISLACGLAKTRDMMGDLNGGSGIGNVIAVIGDGSLSSAIAFEGLNNAAEQGGNLIIIVNDNEMSIAEDFGGMYGPLARLRESGGTAEPNLFHAFGLDYRYVEDGNNVAALVEVLEQVKDIDHPIVLHVHTLKGLGLDAEDAAAGLVEGRCEANHWQDPLSAADRLPGARKYYGEMAMRALEERFATEPGLVVISPATPGSNGITRAFRERAGAHYVDTGIAEEHAVAFASGIAKAGGRPALATSATFFQRTYDQLQQELALNRTPATLLVFGAGISDADNTHSGAFDIAMMSNIPNLVCLAPTSGEEFLRMLAWSTSAENHDPVVIRVPGDMILDGEREGHYPAFRADECPESFTFIGQRSDLPTPPAPDCPWNRYRISHLGSEVALIGLGDAYRIAEQVAAELTWDPKNPIDATLIDPRRYDALDYRTLDAIAAGHRIVVTIEDGQLDGGWGEKITAYYASLPSLSRDRQTHYRATITPQHVLNFGADKEFTDRVPMERLHDRYDLAPGRIVDRIRTALASGR</sequence>
<dbReference type="GO" id="GO:0005829">
    <property type="term" value="C:cytosol"/>
    <property type="evidence" value="ECO:0007669"/>
    <property type="project" value="TreeGrafter"/>
</dbReference>
<keyword evidence="10" id="KW-0784">Thiamine biosynthesis</keyword>
<dbReference type="SMART" id="SM00861">
    <property type="entry name" value="Transket_pyr"/>
    <property type="match status" value="1"/>
</dbReference>
<dbReference type="InterPro" id="IPR009014">
    <property type="entry name" value="Transketo_C/PFOR_II"/>
</dbReference>
<dbReference type="GO" id="GO:0000287">
    <property type="term" value="F:magnesium ion binding"/>
    <property type="evidence" value="ECO:0007669"/>
    <property type="project" value="UniProtKB-ARBA"/>
</dbReference>
<dbReference type="Gene3D" id="3.40.50.920">
    <property type="match status" value="1"/>
</dbReference>
<evidence type="ECO:0000259" key="13">
    <source>
        <dbReference type="SMART" id="SM00861"/>
    </source>
</evidence>
<evidence type="ECO:0000256" key="12">
    <source>
        <dbReference type="ARBA" id="ARBA00023229"/>
    </source>
</evidence>
<comment type="caution">
    <text evidence="14">The sequence shown here is derived from an EMBL/GenBank/DDBJ whole genome shotgun (WGS) entry which is preliminary data.</text>
</comment>
<dbReference type="GO" id="GO:0009228">
    <property type="term" value="P:thiamine biosynthetic process"/>
    <property type="evidence" value="ECO:0007669"/>
    <property type="project" value="UniProtKB-KW"/>
</dbReference>
<comment type="subunit">
    <text evidence="5">Homodimer.</text>
</comment>
<comment type="similarity">
    <text evidence="4">Belongs to the transketolase family. DXPS subfamily.</text>
</comment>
<evidence type="ECO:0000256" key="9">
    <source>
        <dbReference type="ARBA" id="ARBA00022842"/>
    </source>
</evidence>
<keyword evidence="7 14" id="KW-0808">Transferase</keyword>
<evidence type="ECO:0000313" key="14">
    <source>
        <dbReference type="EMBL" id="KFI60862.1"/>
    </source>
</evidence>
<evidence type="ECO:0000256" key="1">
    <source>
        <dbReference type="ARBA" id="ARBA00001946"/>
    </source>
</evidence>
<dbReference type="Pfam" id="PF13292">
    <property type="entry name" value="DXP_synthase_N"/>
    <property type="match status" value="2"/>
</dbReference>
<evidence type="ECO:0000256" key="11">
    <source>
        <dbReference type="ARBA" id="ARBA00023052"/>
    </source>
</evidence>
<dbReference type="Proteomes" id="UP000029046">
    <property type="component" value="Unassembled WGS sequence"/>
</dbReference>
<name>A0A087AQ12_9BIFI</name>
<dbReference type="SUPFAM" id="SSF52518">
    <property type="entry name" value="Thiamin diphosphate-binding fold (THDP-binding)"/>
    <property type="match status" value="2"/>
</dbReference>
<dbReference type="EC" id="2.2.1.7" evidence="6"/>
<dbReference type="CDD" id="cd02007">
    <property type="entry name" value="TPP_DXS"/>
    <property type="match status" value="1"/>
</dbReference>
<evidence type="ECO:0000256" key="7">
    <source>
        <dbReference type="ARBA" id="ARBA00022679"/>
    </source>
</evidence>
<evidence type="ECO:0000256" key="3">
    <source>
        <dbReference type="ARBA" id="ARBA00004980"/>
    </source>
</evidence>
<dbReference type="GO" id="GO:0019288">
    <property type="term" value="P:isopentenyl diphosphate biosynthetic process, methylerythritol 4-phosphate pathway"/>
    <property type="evidence" value="ECO:0007669"/>
    <property type="project" value="TreeGrafter"/>
</dbReference>
<dbReference type="NCBIfam" id="NF008968">
    <property type="entry name" value="PRK12315.1"/>
    <property type="match status" value="1"/>
</dbReference>
<dbReference type="GO" id="GO:0016114">
    <property type="term" value="P:terpenoid biosynthetic process"/>
    <property type="evidence" value="ECO:0007669"/>
    <property type="project" value="InterPro"/>
</dbReference>
<dbReference type="RefSeq" id="WP_033506412.1">
    <property type="nucleotide sequence ID" value="NZ_JGYX01000003.1"/>
</dbReference>
<dbReference type="Pfam" id="PF02780">
    <property type="entry name" value="Transketolase_C"/>
    <property type="match status" value="1"/>
</dbReference>
<keyword evidence="11" id="KW-0786">Thiamine pyrophosphate</keyword>
<organism evidence="14 15">
    <name type="scientific">Bifidobacterium pullorum subsp. gallinarum</name>
    <dbReference type="NCBI Taxonomy" id="78344"/>
    <lineage>
        <taxon>Bacteria</taxon>
        <taxon>Bacillati</taxon>
        <taxon>Actinomycetota</taxon>
        <taxon>Actinomycetes</taxon>
        <taxon>Bifidobacteriales</taxon>
        <taxon>Bifidobacteriaceae</taxon>
        <taxon>Bifidobacterium</taxon>
    </lineage>
</organism>
<dbReference type="CDD" id="cd07033">
    <property type="entry name" value="TPP_PYR_DXS_TK_like"/>
    <property type="match status" value="1"/>
</dbReference>
<dbReference type="InterPro" id="IPR029061">
    <property type="entry name" value="THDP-binding"/>
</dbReference>
<dbReference type="eggNOG" id="COG1154">
    <property type="taxonomic scope" value="Bacteria"/>
</dbReference>
<dbReference type="Pfam" id="PF02779">
    <property type="entry name" value="Transket_pyr"/>
    <property type="match status" value="1"/>
</dbReference>
<dbReference type="PANTHER" id="PTHR43322:SF1">
    <property type="entry name" value="1-DEOXY-D-XYLULOSE-5-PHOSPHATE SYNTHASE"/>
    <property type="match status" value="1"/>
</dbReference>
<gene>
    <name evidence="14" type="ORF">BIGA_1339</name>
</gene>
<reference evidence="14 15" key="1">
    <citation type="submission" date="2014-03" db="EMBL/GenBank/DDBJ databases">
        <title>Genomics of Bifidobacteria.</title>
        <authorList>
            <person name="Ventura M."/>
            <person name="Milani C."/>
            <person name="Lugli G.A."/>
        </authorList>
    </citation>
    <scope>NUCLEOTIDE SEQUENCE [LARGE SCALE GENOMIC DNA]</scope>
    <source>
        <strain evidence="14 15">LMG 11586</strain>
    </source>
</reference>
<evidence type="ECO:0000256" key="4">
    <source>
        <dbReference type="ARBA" id="ARBA00011081"/>
    </source>
</evidence>
<evidence type="ECO:0000256" key="5">
    <source>
        <dbReference type="ARBA" id="ARBA00011738"/>
    </source>
</evidence>
<dbReference type="SUPFAM" id="SSF52922">
    <property type="entry name" value="TK C-terminal domain-like"/>
    <property type="match status" value="1"/>
</dbReference>
<protein>
    <recommendedName>
        <fullName evidence="6">1-deoxy-D-xylulose-5-phosphate synthase</fullName>
        <ecNumber evidence="6">2.2.1.7</ecNumber>
    </recommendedName>
</protein>
<keyword evidence="15" id="KW-1185">Reference proteome</keyword>
<dbReference type="InterPro" id="IPR049557">
    <property type="entry name" value="Transketolase_CS"/>
</dbReference>
<dbReference type="InterPro" id="IPR005475">
    <property type="entry name" value="Transketolase-like_Pyr-bd"/>
</dbReference>
<evidence type="ECO:0000256" key="6">
    <source>
        <dbReference type="ARBA" id="ARBA00013150"/>
    </source>
</evidence>
<evidence type="ECO:0000313" key="15">
    <source>
        <dbReference type="Proteomes" id="UP000029046"/>
    </source>
</evidence>
<keyword evidence="9" id="KW-0460">Magnesium</keyword>
<dbReference type="EMBL" id="JGYX01000003">
    <property type="protein sequence ID" value="KFI60862.1"/>
    <property type="molecule type" value="Genomic_DNA"/>
</dbReference>
<comment type="cofactor">
    <cofactor evidence="2">
        <name>thiamine diphosphate</name>
        <dbReference type="ChEBI" id="CHEBI:58937"/>
    </cofactor>
</comment>
<keyword evidence="8" id="KW-0479">Metal-binding</keyword>
<dbReference type="PROSITE" id="PS00801">
    <property type="entry name" value="TRANSKETOLASE_1"/>
    <property type="match status" value="1"/>
</dbReference>
<comment type="pathway">
    <text evidence="3">Metabolic intermediate biosynthesis; 1-deoxy-D-xylulose 5-phosphate biosynthesis; 1-deoxy-D-xylulose 5-phosphate from D-glyceraldehyde 3-phosphate and pyruvate: step 1/1.</text>
</comment>
<dbReference type="AlphaFoldDB" id="A0A087AQ12"/>
<evidence type="ECO:0000256" key="2">
    <source>
        <dbReference type="ARBA" id="ARBA00001964"/>
    </source>
</evidence>
<evidence type="ECO:0000256" key="8">
    <source>
        <dbReference type="ARBA" id="ARBA00022723"/>
    </source>
</evidence>
<proteinExistence type="inferred from homology"/>
<evidence type="ECO:0000256" key="10">
    <source>
        <dbReference type="ARBA" id="ARBA00022977"/>
    </source>
</evidence>
<dbReference type="PANTHER" id="PTHR43322">
    <property type="entry name" value="1-D-DEOXYXYLULOSE 5-PHOSPHATE SYNTHASE-RELATED"/>
    <property type="match status" value="1"/>
</dbReference>
<dbReference type="GO" id="GO:0008661">
    <property type="term" value="F:1-deoxy-D-xylulose-5-phosphate synthase activity"/>
    <property type="evidence" value="ECO:0007669"/>
    <property type="project" value="UniProtKB-EC"/>
</dbReference>
<feature type="domain" description="Transketolase-like pyrimidine-binding" evidence="13">
    <location>
        <begin position="291"/>
        <end position="457"/>
    </location>
</feature>
<keyword evidence="12" id="KW-0414">Isoprene biosynthesis</keyword>
<dbReference type="InterPro" id="IPR033248">
    <property type="entry name" value="Transketolase_C"/>
</dbReference>
<dbReference type="OrthoDB" id="9803371at2"/>